<dbReference type="InterPro" id="IPR000642">
    <property type="entry name" value="Peptidase_M41"/>
</dbReference>
<protein>
    <recommendedName>
        <fullName evidence="11">Cell division protein FtsH</fullName>
    </recommendedName>
</protein>
<keyword evidence="6" id="KW-0067">ATP-binding</keyword>
<dbReference type="SUPFAM" id="SSF140990">
    <property type="entry name" value="FtsH protease domain-like"/>
    <property type="match status" value="1"/>
</dbReference>
<feature type="non-terminal residue" evidence="10">
    <location>
        <position position="95"/>
    </location>
</feature>
<evidence type="ECO:0000256" key="6">
    <source>
        <dbReference type="ARBA" id="ARBA00022840"/>
    </source>
</evidence>
<evidence type="ECO:0000256" key="1">
    <source>
        <dbReference type="ARBA" id="ARBA00001947"/>
    </source>
</evidence>
<dbReference type="InterPro" id="IPR041569">
    <property type="entry name" value="AAA_lid_3"/>
</dbReference>
<dbReference type="GO" id="GO:0046872">
    <property type="term" value="F:metal ion binding"/>
    <property type="evidence" value="ECO:0007669"/>
    <property type="project" value="UniProtKB-KW"/>
</dbReference>
<dbReference type="InterPro" id="IPR027417">
    <property type="entry name" value="P-loop_NTPase"/>
</dbReference>
<dbReference type="GO" id="GO:0005524">
    <property type="term" value="F:ATP binding"/>
    <property type="evidence" value="ECO:0007669"/>
    <property type="project" value="UniProtKB-KW"/>
</dbReference>
<comment type="caution">
    <text evidence="10">The sequence shown here is derived from an EMBL/GenBank/DDBJ whole genome shotgun (WGS) entry which is preliminary data.</text>
</comment>
<dbReference type="SUPFAM" id="SSF52540">
    <property type="entry name" value="P-loop containing nucleoside triphosphate hydrolases"/>
    <property type="match status" value="1"/>
</dbReference>
<evidence type="ECO:0000313" key="10">
    <source>
        <dbReference type="EMBL" id="GAH86980.1"/>
    </source>
</evidence>
<dbReference type="EMBL" id="BARU01041304">
    <property type="protein sequence ID" value="GAH86980.1"/>
    <property type="molecule type" value="Genomic_DNA"/>
</dbReference>
<dbReference type="AlphaFoldDB" id="X1K005"/>
<evidence type="ECO:0000256" key="7">
    <source>
        <dbReference type="ARBA" id="ARBA00023049"/>
    </source>
</evidence>
<dbReference type="Gene3D" id="1.10.8.60">
    <property type="match status" value="1"/>
</dbReference>
<feature type="domain" description="AAA ATPase AAA+ lid" evidence="9">
    <location>
        <begin position="2"/>
        <end position="40"/>
    </location>
</feature>
<dbReference type="GO" id="GO:0004222">
    <property type="term" value="F:metalloendopeptidase activity"/>
    <property type="evidence" value="ECO:0007669"/>
    <property type="project" value="InterPro"/>
</dbReference>
<dbReference type="Pfam" id="PF01434">
    <property type="entry name" value="Peptidase_M41"/>
    <property type="match status" value="1"/>
</dbReference>
<dbReference type="Gene3D" id="1.20.58.760">
    <property type="entry name" value="Peptidase M41"/>
    <property type="match status" value="1"/>
</dbReference>
<keyword evidence="7" id="KW-0645">Protease</keyword>
<reference evidence="10" key="1">
    <citation type="journal article" date="2014" name="Front. Microbiol.">
        <title>High frequency of phylogenetically diverse reductive dehalogenase-homologous genes in deep subseafloor sedimentary metagenomes.</title>
        <authorList>
            <person name="Kawai M."/>
            <person name="Futagami T."/>
            <person name="Toyoda A."/>
            <person name="Takaki Y."/>
            <person name="Nishi S."/>
            <person name="Hori S."/>
            <person name="Arai W."/>
            <person name="Tsubouchi T."/>
            <person name="Morono Y."/>
            <person name="Uchiyama I."/>
            <person name="Ito T."/>
            <person name="Fujiyama A."/>
            <person name="Inagaki F."/>
            <person name="Takami H."/>
        </authorList>
    </citation>
    <scope>NUCLEOTIDE SEQUENCE</scope>
    <source>
        <strain evidence="10">Expedition CK06-06</strain>
    </source>
</reference>
<dbReference type="Pfam" id="PF17862">
    <property type="entry name" value="AAA_lid_3"/>
    <property type="match status" value="1"/>
</dbReference>
<keyword evidence="4" id="KW-0547">Nucleotide-binding</keyword>
<dbReference type="GO" id="GO:0006508">
    <property type="term" value="P:proteolysis"/>
    <property type="evidence" value="ECO:0007669"/>
    <property type="project" value="InterPro"/>
</dbReference>
<keyword evidence="7" id="KW-0378">Hydrolase</keyword>
<dbReference type="PANTHER" id="PTHR43655:SF2">
    <property type="entry name" value="AFG3 LIKE MATRIX AAA PEPTIDASE SUBUNIT 2, ISOFORM A"/>
    <property type="match status" value="1"/>
</dbReference>
<dbReference type="InterPro" id="IPR050928">
    <property type="entry name" value="ATP-dep_Zn_Metalloprotease"/>
</dbReference>
<keyword evidence="3" id="KW-0479">Metal-binding</keyword>
<sequence>MLAKETAGFSGADLANLVNEAAILAARRDKKTIDMQELEESIDRVIAGPERKSRRISPKEKEVTAYHETGHALVARMLPNTDPVHKISIVARGMA</sequence>
<comment type="cofactor">
    <cofactor evidence="1">
        <name>Zn(2+)</name>
        <dbReference type="ChEBI" id="CHEBI:29105"/>
    </cofactor>
</comment>
<evidence type="ECO:0000256" key="5">
    <source>
        <dbReference type="ARBA" id="ARBA00022833"/>
    </source>
</evidence>
<accession>X1K005</accession>
<organism evidence="10">
    <name type="scientific">marine sediment metagenome</name>
    <dbReference type="NCBI Taxonomy" id="412755"/>
    <lineage>
        <taxon>unclassified sequences</taxon>
        <taxon>metagenomes</taxon>
        <taxon>ecological metagenomes</taxon>
    </lineage>
</organism>
<keyword evidence="7" id="KW-0482">Metalloprotease</keyword>
<evidence type="ECO:0000256" key="3">
    <source>
        <dbReference type="ARBA" id="ARBA00022723"/>
    </source>
</evidence>
<evidence type="ECO:0000256" key="4">
    <source>
        <dbReference type="ARBA" id="ARBA00022741"/>
    </source>
</evidence>
<dbReference type="FunFam" id="1.10.8.60:FF:000001">
    <property type="entry name" value="ATP-dependent zinc metalloprotease FtsH"/>
    <property type="match status" value="1"/>
</dbReference>
<comment type="similarity">
    <text evidence="2">In the C-terminal section; belongs to the peptidase M41 family.</text>
</comment>
<dbReference type="InterPro" id="IPR037219">
    <property type="entry name" value="Peptidase_M41-like"/>
</dbReference>
<evidence type="ECO:0000259" key="8">
    <source>
        <dbReference type="Pfam" id="PF01434"/>
    </source>
</evidence>
<dbReference type="PANTHER" id="PTHR43655">
    <property type="entry name" value="ATP-DEPENDENT PROTEASE"/>
    <property type="match status" value="1"/>
</dbReference>
<name>X1K005_9ZZZZ</name>
<gene>
    <name evidence="10" type="ORF">S03H2_63708</name>
</gene>
<keyword evidence="5" id="KW-0862">Zinc</keyword>
<evidence type="ECO:0000259" key="9">
    <source>
        <dbReference type="Pfam" id="PF17862"/>
    </source>
</evidence>
<proteinExistence type="inferred from homology"/>
<feature type="domain" description="Peptidase M41" evidence="8">
    <location>
        <begin position="55"/>
        <end position="95"/>
    </location>
</feature>
<dbReference type="GO" id="GO:0004176">
    <property type="term" value="F:ATP-dependent peptidase activity"/>
    <property type="evidence" value="ECO:0007669"/>
    <property type="project" value="InterPro"/>
</dbReference>
<evidence type="ECO:0000256" key="2">
    <source>
        <dbReference type="ARBA" id="ARBA00010044"/>
    </source>
</evidence>
<evidence type="ECO:0008006" key="11">
    <source>
        <dbReference type="Google" id="ProtNLM"/>
    </source>
</evidence>